<sequence>MRIWTEIQEVLRRLMANERHFACTACGKCCYGLLPLTLADACAHADRFPLGVLWMPVRPNQRAHAITARIGTSVRLRDRRSVAVRITAVSYVPPSLPCPALSPDGKCSIHDSKPARCRTMPFFPYVDDAEQAAQLLPRKGWECDVSEAAPIVLRDRNILDRADFDAERNQLLAQAPLLRRYAEATLAATPGLLDKLGMVASRPLGGELLLGMSTLLPHWPDIDAQDFARRQQKVLGDFSSLVGDDATVSEFAHRYRQWGREMGRIL</sequence>
<evidence type="ECO:0000313" key="1">
    <source>
        <dbReference type="EMBL" id="NFV80400.1"/>
    </source>
</evidence>
<dbReference type="RefSeq" id="WP_163678574.1">
    <property type="nucleotide sequence ID" value="NZ_JAAIYP010000036.1"/>
</dbReference>
<accession>A0A7C9QTP9</accession>
<reference evidence="1 2" key="1">
    <citation type="submission" date="2020-02" db="EMBL/GenBank/DDBJ databases">
        <authorList>
            <person name="Dziuba M."/>
            <person name="Kuznetsov B."/>
            <person name="Mardanov A."/>
            <person name="Ravin N."/>
            <person name="Grouzdev D."/>
        </authorList>
    </citation>
    <scope>NUCLEOTIDE SEQUENCE [LARGE SCALE GENOMIC DNA]</scope>
    <source>
        <strain evidence="1 2">SpK</strain>
    </source>
</reference>
<dbReference type="Pfam" id="PF03692">
    <property type="entry name" value="CxxCxxCC"/>
    <property type="match status" value="1"/>
</dbReference>
<comment type="caution">
    <text evidence="1">The sequence shown here is derived from an EMBL/GenBank/DDBJ whole genome shotgun (WGS) entry which is preliminary data.</text>
</comment>
<gene>
    <name evidence="1" type="ORF">G4223_09780</name>
</gene>
<dbReference type="InterPro" id="IPR005358">
    <property type="entry name" value="Puta_zinc/iron-chelating_dom"/>
</dbReference>
<evidence type="ECO:0000313" key="2">
    <source>
        <dbReference type="Proteomes" id="UP000480684"/>
    </source>
</evidence>
<dbReference type="AlphaFoldDB" id="A0A7C9QTP9"/>
<organism evidence="1 2">
    <name type="scientific">Magnetospirillum aberrantis SpK</name>
    <dbReference type="NCBI Taxonomy" id="908842"/>
    <lineage>
        <taxon>Bacteria</taxon>
        <taxon>Pseudomonadati</taxon>
        <taxon>Pseudomonadota</taxon>
        <taxon>Alphaproteobacteria</taxon>
        <taxon>Rhodospirillales</taxon>
        <taxon>Rhodospirillaceae</taxon>
        <taxon>Magnetospirillum</taxon>
    </lineage>
</organism>
<protein>
    <submittedName>
        <fullName evidence="1">YkgJ family cysteine cluster protein</fullName>
    </submittedName>
</protein>
<dbReference type="EMBL" id="JAAIYP010000036">
    <property type="protein sequence ID" value="NFV80400.1"/>
    <property type="molecule type" value="Genomic_DNA"/>
</dbReference>
<keyword evidence="2" id="KW-1185">Reference proteome</keyword>
<dbReference type="Proteomes" id="UP000480684">
    <property type="component" value="Unassembled WGS sequence"/>
</dbReference>
<name>A0A7C9QTP9_9PROT</name>
<proteinExistence type="predicted"/>